<dbReference type="InterPro" id="IPR020904">
    <property type="entry name" value="Sc_DH/Rdtase_CS"/>
</dbReference>
<organism evidence="6 7">
    <name type="scientific">Ophiostoma piceae (strain UAMH 11346)</name>
    <name type="common">Sap stain fungus</name>
    <dbReference type="NCBI Taxonomy" id="1262450"/>
    <lineage>
        <taxon>Eukaryota</taxon>
        <taxon>Fungi</taxon>
        <taxon>Dikarya</taxon>
        <taxon>Ascomycota</taxon>
        <taxon>Pezizomycotina</taxon>
        <taxon>Sordariomycetes</taxon>
        <taxon>Sordariomycetidae</taxon>
        <taxon>Ophiostomatales</taxon>
        <taxon>Ophiostomataceae</taxon>
        <taxon>Ophiostoma</taxon>
    </lineage>
</organism>
<dbReference type="CDD" id="cd05233">
    <property type="entry name" value="SDR_c"/>
    <property type="match status" value="1"/>
</dbReference>
<dbReference type="PANTHER" id="PTHR42760:SF133">
    <property type="entry name" value="3-OXOACYL-[ACYL-CARRIER-PROTEIN] REDUCTASE"/>
    <property type="match status" value="1"/>
</dbReference>
<evidence type="ECO:0000256" key="4">
    <source>
        <dbReference type="RuleBase" id="RU000363"/>
    </source>
</evidence>
<dbReference type="SUPFAM" id="SSF51735">
    <property type="entry name" value="NAD(P)-binding Rossmann-fold domains"/>
    <property type="match status" value="1"/>
</dbReference>
<evidence type="ECO:0000313" key="6">
    <source>
        <dbReference type="EMBL" id="EPE07578.1"/>
    </source>
</evidence>
<feature type="region of interest" description="Disordered" evidence="5">
    <location>
        <begin position="52"/>
        <end position="160"/>
    </location>
</feature>
<comment type="similarity">
    <text evidence="1 4">Belongs to the short-chain dehydrogenases/reductases (SDR) family.</text>
</comment>
<keyword evidence="7" id="KW-1185">Reference proteome</keyword>
<dbReference type="Gene3D" id="3.40.50.720">
    <property type="entry name" value="NAD(P)-binding Rossmann-like Domain"/>
    <property type="match status" value="1"/>
</dbReference>
<name>S3CM39_OPHP1</name>
<dbReference type="GO" id="GO:0048038">
    <property type="term" value="F:quinone binding"/>
    <property type="evidence" value="ECO:0007669"/>
    <property type="project" value="TreeGrafter"/>
</dbReference>
<dbReference type="HOGENOM" id="CLU_580173_0_0_1"/>
<evidence type="ECO:0000256" key="2">
    <source>
        <dbReference type="ARBA" id="ARBA00022857"/>
    </source>
</evidence>
<sequence length="471" mass="51063">MKLFLRAQPAIQRLAGPSTRLPPQLTSRIASRPAPRLCLSLAARQARPFSGTRNLAVDSNDDRKETGDLEPKFTETKPAETGSAEPDSTEAKLAETWSTETDSPETNSTETESADTNSTETKSVEANSTETGSTETSSAEETTSGETVANDGTAPKDEATYKLVKIPVGESTEYSSTRSEMFTKTRPPSRAVSVKPNPAENEKFNFPLLRRPRRISNKEAIISGGASGIGFAIAQRLAAEGVLCTLVGRNEERLRKAAETLSPLPPRTPDSPEAEPVSRQHRYFQADVCDPKAWRDLFQQTPNANYLINAAGITYRSLLAVFPADEIQRIYDVNLYGTTIGCRAALRAWARSHKAHGLPSEKPDRCIVNVSSVLAIQGGYGAAAYAASKAGVVALTRSLAQEAANRSVRCNVILPGYIQTRMTESLLSQETIKKIAVKRLGRPDEVADAVTFLIKNKYANNCTLNLDGGIF</sequence>
<dbReference type="InterPro" id="IPR002347">
    <property type="entry name" value="SDR_fam"/>
</dbReference>
<protein>
    <submittedName>
        <fullName evidence="6">3-oxoacyl-acyl carrier protein reductase</fullName>
    </submittedName>
</protein>
<feature type="compositionally biased region" description="Polar residues" evidence="5">
    <location>
        <begin position="96"/>
        <end position="127"/>
    </location>
</feature>
<feature type="compositionally biased region" description="Basic and acidic residues" evidence="5">
    <location>
        <begin position="60"/>
        <end position="78"/>
    </location>
</feature>
<dbReference type="PRINTS" id="PR00080">
    <property type="entry name" value="SDRFAMILY"/>
</dbReference>
<dbReference type="AlphaFoldDB" id="S3CM39"/>
<reference evidence="6 7" key="1">
    <citation type="journal article" date="2013" name="BMC Genomics">
        <title>The genome and transcriptome of the pine saprophyte Ophiostoma piceae, and a comparison with the bark beetle-associated pine pathogen Grosmannia clavigera.</title>
        <authorList>
            <person name="Haridas S."/>
            <person name="Wang Y."/>
            <person name="Lim L."/>
            <person name="Massoumi Alamouti S."/>
            <person name="Jackman S."/>
            <person name="Docking R."/>
            <person name="Robertson G."/>
            <person name="Birol I."/>
            <person name="Bohlmann J."/>
            <person name="Breuil C."/>
        </authorList>
    </citation>
    <scope>NUCLEOTIDE SEQUENCE [LARGE SCALE GENOMIC DNA]</scope>
    <source>
        <strain evidence="6 7">UAMH 11346</strain>
    </source>
</reference>
<dbReference type="eggNOG" id="KOG0725">
    <property type="taxonomic scope" value="Eukaryota"/>
</dbReference>
<evidence type="ECO:0000256" key="1">
    <source>
        <dbReference type="ARBA" id="ARBA00006484"/>
    </source>
</evidence>
<gene>
    <name evidence="6" type="ORF">F503_00300</name>
</gene>
<keyword evidence="2" id="KW-0521">NADP</keyword>
<dbReference type="InterPro" id="IPR036291">
    <property type="entry name" value="NAD(P)-bd_dom_sf"/>
</dbReference>
<dbReference type="OrthoDB" id="47007at2759"/>
<dbReference type="GO" id="GO:0006633">
    <property type="term" value="P:fatty acid biosynthetic process"/>
    <property type="evidence" value="ECO:0007669"/>
    <property type="project" value="TreeGrafter"/>
</dbReference>
<evidence type="ECO:0000313" key="7">
    <source>
        <dbReference type="Proteomes" id="UP000016923"/>
    </source>
</evidence>
<dbReference type="STRING" id="1262450.S3CM39"/>
<dbReference type="PRINTS" id="PR00081">
    <property type="entry name" value="GDHRDH"/>
</dbReference>
<feature type="compositionally biased region" description="Low complexity" evidence="5">
    <location>
        <begin position="128"/>
        <end position="147"/>
    </location>
</feature>
<dbReference type="Pfam" id="PF00106">
    <property type="entry name" value="adh_short"/>
    <property type="match status" value="1"/>
</dbReference>
<dbReference type="Proteomes" id="UP000016923">
    <property type="component" value="Unassembled WGS sequence"/>
</dbReference>
<accession>S3CM39</accession>
<dbReference type="PANTHER" id="PTHR42760">
    <property type="entry name" value="SHORT-CHAIN DEHYDROGENASES/REDUCTASES FAMILY MEMBER"/>
    <property type="match status" value="1"/>
</dbReference>
<evidence type="ECO:0000256" key="3">
    <source>
        <dbReference type="ARBA" id="ARBA00023002"/>
    </source>
</evidence>
<dbReference type="VEuPathDB" id="FungiDB:F503_00300"/>
<feature type="compositionally biased region" description="Polar residues" evidence="5">
    <location>
        <begin position="172"/>
        <end position="182"/>
    </location>
</feature>
<evidence type="ECO:0000256" key="5">
    <source>
        <dbReference type="SAM" id="MobiDB-lite"/>
    </source>
</evidence>
<dbReference type="PROSITE" id="PS00061">
    <property type="entry name" value="ADH_SHORT"/>
    <property type="match status" value="1"/>
</dbReference>
<dbReference type="GO" id="GO:0016616">
    <property type="term" value="F:oxidoreductase activity, acting on the CH-OH group of donors, NAD or NADP as acceptor"/>
    <property type="evidence" value="ECO:0007669"/>
    <property type="project" value="TreeGrafter"/>
</dbReference>
<keyword evidence="3" id="KW-0560">Oxidoreductase</keyword>
<dbReference type="EMBL" id="KE148150">
    <property type="protein sequence ID" value="EPE07578.1"/>
    <property type="molecule type" value="Genomic_DNA"/>
</dbReference>
<feature type="region of interest" description="Disordered" evidence="5">
    <location>
        <begin position="258"/>
        <end position="278"/>
    </location>
</feature>
<feature type="region of interest" description="Disordered" evidence="5">
    <location>
        <begin position="172"/>
        <end position="198"/>
    </location>
</feature>
<proteinExistence type="inferred from homology"/>